<dbReference type="Gene3D" id="3.40.50.300">
    <property type="entry name" value="P-loop containing nucleotide triphosphate hydrolases"/>
    <property type="match status" value="2"/>
</dbReference>
<dbReference type="InterPro" id="IPR003959">
    <property type="entry name" value="ATPase_AAA_core"/>
</dbReference>
<evidence type="ECO:0000256" key="3">
    <source>
        <dbReference type="ARBA" id="ARBA00023186"/>
    </source>
</evidence>
<keyword evidence="2" id="KW-0067">ATP-binding</keyword>
<dbReference type="InterPro" id="IPR019489">
    <property type="entry name" value="Clp_ATPase_C"/>
</dbReference>
<dbReference type="Pfam" id="PF07724">
    <property type="entry name" value="AAA_2"/>
    <property type="match status" value="1"/>
</dbReference>
<accession>A0A2H0BW68</accession>
<dbReference type="AlphaFoldDB" id="A0A2H0BW68"/>
<dbReference type="GO" id="GO:0005524">
    <property type="term" value="F:ATP binding"/>
    <property type="evidence" value="ECO:0007669"/>
    <property type="project" value="UniProtKB-KW"/>
</dbReference>
<dbReference type="CDD" id="cd00009">
    <property type="entry name" value="AAA"/>
    <property type="match status" value="1"/>
</dbReference>
<feature type="transmembrane region" description="Helical" evidence="4">
    <location>
        <begin position="94"/>
        <end position="115"/>
    </location>
</feature>
<protein>
    <recommendedName>
        <fullName evidence="9">AAA+ ATPase domain-containing protein</fullName>
    </recommendedName>
</protein>
<keyword evidence="4" id="KW-1133">Transmembrane helix</keyword>
<name>A0A2H0BW68_9BACT</name>
<feature type="transmembrane region" description="Helical" evidence="4">
    <location>
        <begin position="26"/>
        <end position="43"/>
    </location>
</feature>
<proteinExistence type="predicted"/>
<keyword evidence="4" id="KW-0472">Membrane</keyword>
<dbReference type="GO" id="GO:0016887">
    <property type="term" value="F:ATP hydrolysis activity"/>
    <property type="evidence" value="ECO:0007669"/>
    <property type="project" value="InterPro"/>
</dbReference>
<dbReference type="PRINTS" id="PR00300">
    <property type="entry name" value="CLPPROTEASEA"/>
</dbReference>
<evidence type="ECO:0000256" key="1">
    <source>
        <dbReference type="ARBA" id="ARBA00022741"/>
    </source>
</evidence>
<keyword evidence="3" id="KW-0143">Chaperone</keyword>
<organism evidence="7 8">
    <name type="scientific">Candidatus Roizmanbacteria bacterium CG22_combo_CG10-13_8_21_14_all_38_20</name>
    <dbReference type="NCBI Taxonomy" id="1974862"/>
    <lineage>
        <taxon>Bacteria</taxon>
        <taxon>Candidatus Roizmaniibacteriota</taxon>
    </lineage>
</organism>
<comment type="caution">
    <text evidence="7">The sequence shown here is derived from an EMBL/GenBank/DDBJ whole genome shotgun (WGS) entry which is preliminary data.</text>
</comment>
<dbReference type="InterPro" id="IPR050130">
    <property type="entry name" value="ClpA_ClpB"/>
</dbReference>
<dbReference type="SUPFAM" id="SSF52540">
    <property type="entry name" value="P-loop containing nucleoside triphosphate hydrolases"/>
    <property type="match status" value="2"/>
</dbReference>
<evidence type="ECO:0000313" key="7">
    <source>
        <dbReference type="EMBL" id="PIP61789.1"/>
    </source>
</evidence>
<feature type="domain" description="AAA+ ATPase" evidence="5">
    <location>
        <begin position="487"/>
        <end position="645"/>
    </location>
</feature>
<dbReference type="PANTHER" id="PTHR11638">
    <property type="entry name" value="ATP-DEPENDENT CLP PROTEASE"/>
    <property type="match status" value="1"/>
</dbReference>
<dbReference type="Proteomes" id="UP000231246">
    <property type="component" value="Unassembled WGS sequence"/>
</dbReference>
<reference evidence="7 8" key="1">
    <citation type="submission" date="2017-09" db="EMBL/GenBank/DDBJ databases">
        <title>Depth-based differentiation of microbial function through sediment-hosted aquifers and enrichment of novel symbionts in the deep terrestrial subsurface.</title>
        <authorList>
            <person name="Probst A.J."/>
            <person name="Ladd B."/>
            <person name="Jarett J.K."/>
            <person name="Geller-Mcgrath D.E."/>
            <person name="Sieber C.M."/>
            <person name="Emerson J.B."/>
            <person name="Anantharaman K."/>
            <person name="Thomas B.C."/>
            <person name="Malmstrom R."/>
            <person name="Stieglmeier M."/>
            <person name="Klingl A."/>
            <person name="Woyke T."/>
            <person name="Ryan C.M."/>
            <person name="Banfield J.F."/>
        </authorList>
    </citation>
    <scope>NUCLEOTIDE SEQUENCE [LARGE SCALE GENOMIC DNA]</scope>
    <source>
        <strain evidence="7">CG22_combo_CG10-13_8_21_14_all_38_20</strain>
    </source>
</reference>
<dbReference type="InterPro" id="IPR001270">
    <property type="entry name" value="ClpA/B"/>
</dbReference>
<evidence type="ECO:0000259" key="6">
    <source>
        <dbReference type="SMART" id="SM01086"/>
    </source>
</evidence>
<feature type="domain" description="Clp ATPase C-terminal" evidence="6">
    <location>
        <begin position="644"/>
        <end position="714"/>
    </location>
</feature>
<keyword evidence="4" id="KW-0812">Transmembrane</keyword>
<evidence type="ECO:0000313" key="8">
    <source>
        <dbReference type="Proteomes" id="UP000231246"/>
    </source>
</evidence>
<feature type="transmembrane region" description="Helical" evidence="4">
    <location>
        <begin position="64"/>
        <end position="88"/>
    </location>
</feature>
<dbReference type="InterPro" id="IPR003593">
    <property type="entry name" value="AAA+_ATPase"/>
</dbReference>
<keyword evidence="1" id="KW-0547">Nucleotide-binding</keyword>
<feature type="domain" description="AAA+ ATPase" evidence="5">
    <location>
        <begin position="220"/>
        <end position="353"/>
    </location>
</feature>
<dbReference type="GO" id="GO:0034605">
    <property type="term" value="P:cellular response to heat"/>
    <property type="evidence" value="ECO:0007669"/>
    <property type="project" value="TreeGrafter"/>
</dbReference>
<dbReference type="SMART" id="SM00382">
    <property type="entry name" value="AAA"/>
    <property type="match status" value="2"/>
</dbReference>
<dbReference type="InterPro" id="IPR027417">
    <property type="entry name" value="P-loop_NTPase"/>
</dbReference>
<evidence type="ECO:0000259" key="5">
    <source>
        <dbReference type="SMART" id="SM00382"/>
    </source>
</evidence>
<evidence type="ECO:0008006" key="9">
    <source>
        <dbReference type="Google" id="ProtNLM"/>
    </source>
</evidence>
<dbReference type="Gene3D" id="1.10.8.60">
    <property type="match status" value="1"/>
</dbReference>
<dbReference type="GO" id="GO:0005737">
    <property type="term" value="C:cytoplasm"/>
    <property type="evidence" value="ECO:0007669"/>
    <property type="project" value="TreeGrafter"/>
</dbReference>
<evidence type="ECO:0000256" key="4">
    <source>
        <dbReference type="SAM" id="Phobius"/>
    </source>
</evidence>
<dbReference type="CDD" id="cd19499">
    <property type="entry name" value="RecA-like_ClpB_Hsp104-like"/>
    <property type="match status" value="1"/>
</dbReference>
<dbReference type="Pfam" id="PF10431">
    <property type="entry name" value="ClpB_D2-small"/>
    <property type="match status" value="1"/>
</dbReference>
<gene>
    <name evidence="7" type="ORF">COW99_02070</name>
</gene>
<dbReference type="EMBL" id="PCTA01000015">
    <property type="protein sequence ID" value="PIP61789.1"/>
    <property type="molecule type" value="Genomic_DNA"/>
</dbReference>
<dbReference type="SMART" id="SM01086">
    <property type="entry name" value="ClpB_D2-small"/>
    <property type="match status" value="1"/>
</dbReference>
<sequence>MHYFVWHFWVVPKRILKQTDTLLQFYSHYFAAGLLFRTLLVPWHLIIDIKKTRGLDIEHEVSKLFFNFISSVIGLILRSAVLVVWVAVCLPTTIIGMIFTLLWVIFFPFSLIFYIGELRKPRVKSSAKRRFVKDHTMTDQGFNIAVEWFERYWRTKNKSSNSEHGLFSIVSPFSSWHYGYTVLLDKYSLDLTDKVNIVENEIIGRDGEVERILTILKREKQPGVLVYGATGSGRHAVIYEVARRLSIDHASIPGKLRYNRLVKLDVPRLSRAGKSADQIHAQLKDLLDEATQAGNIILVLDQIHMVAEFSGVLADYVQKEDVRIIGLTSTDAYHEVLLKNELIQKILEPIEIPPLANKYILQLLQTSSLRYEKKFKTVFPVESLDLIIELGNRSQNNQPDASLDLLEEMALEVRDKQEVKVTPAKIKQVAEIKFKTPLSEIGPQEKAKLRNMEDLLHQHVVDQQMAISQISDALRRARLRLQSENRPLASFLFLGPTGVGKTETAKALAAIYFADVRSHLTRFDMSNFQNKSDSNRLIAELAEQIRKQPYSVLLLDEIEKAHKDLLNIFLSIIDEGYFMDLDGDRVDCRNAFIISTSNAAAEYIRENIDSHGLETEVLNYILKESIFSPEFVNRFDGVVVFKPLGKDELKKIAVMKLKQLNVRLNAEHRDPIDITERLLDKIVEEGYKPEFGAREINRAIERIVTSPLADKLLLN</sequence>
<evidence type="ECO:0000256" key="2">
    <source>
        <dbReference type="ARBA" id="ARBA00022840"/>
    </source>
</evidence>
<dbReference type="PANTHER" id="PTHR11638:SF18">
    <property type="entry name" value="HEAT SHOCK PROTEIN 104"/>
    <property type="match status" value="1"/>
</dbReference>